<reference evidence="2 4" key="1">
    <citation type="journal article" date="2014" name="BMC Genomics">
        <title>Genome sequence of Anopheles sinensis provides insight into genetics basis of mosquito competence for malaria parasites.</title>
        <authorList>
            <person name="Zhou D."/>
            <person name="Zhang D."/>
            <person name="Ding G."/>
            <person name="Shi L."/>
            <person name="Hou Q."/>
            <person name="Ye Y."/>
            <person name="Xu Y."/>
            <person name="Zhou H."/>
            <person name="Xiong C."/>
            <person name="Li S."/>
            <person name="Yu J."/>
            <person name="Hong S."/>
            <person name="Yu X."/>
            <person name="Zou P."/>
            <person name="Chen C."/>
            <person name="Chang X."/>
            <person name="Wang W."/>
            <person name="Lv Y."/>
            <person name="Sun Y."/>
            <person name="Ma L."/>
            <person name="Shen B."/>
            <person name="Zhu C."/>
        </authorList>
    </citation>
    <scope>NUCLEOTIDE SEQUENCE [LARGE SCALE GENOMIC DNA]</scope>
</reference>
<dbReference type="EMBL" id="ATLV01012586">
    <property type="status" value="NOT_ANNOTATED_CDS"/>
    <property type="molecule type" value="Genomic_DNA"/>
</dbReference>
<organism evidence="2">
    <name type="scientific">Anopheles sinensis</name>
    <name type="common">Mosquito</name>
    <dbReference type="NCBI Taxonomy" id="74873"/>
    <lineage>
        <taxon>Eukaryota</taxon>
        <taxon>Metazoa</taxon>
        <taxon>Ecdysozoa</taxon>
        <taxon>Arthropoda</taxon>
        <taxon>Hexapoda</taxon>
        <taxon>Insecta</taxon>
        <taxon>Pterygota</taxon>
        <taxon>Neoptera</taxon>
        <taxon>Endopterygota</taxon>
        <taxon>Diptera</taxon>
        <taxon>Nematocera</taxon>
        <taxon>Culicoidea</taxon>
        <taxon>Culicidae</taxon>
        <taxon>Anophelinae</taxon>
        <taxon>Anopheles</taxon>
    </lineage>
</organism>
<dbReference type="EMBL" id="KE524806">
    <property type="protein sequence ID" value="KFB36890.1"/>
    <property type="molecule type" value="Genomic_DNA"/>
</dbReference>
<accession>A0A084VFZ6</accession>
<feature type="compositionally biased region" description="Pro residues" evidence="1">
    <location>
        <begin position="8"/>
        <end position="20"/>
    </location>
</feature>
<reference evidence="3" key="2">
    <citation type="submission" date="2020-05" db="UniProtKB">
        <authorList>
            <consortium name="EnsemblMetazoa"/>
        </authorList>
    </citation>
    <scope>IDENTIFICATION</scope>
</reference>
<evidence type="ECO:0000313" key="4">
    <source>
        <dbReference type="Proteomes" id="UP000030765"/>
    </source>
</evidence>
<dbReference type="VEuPathDB" id="VectorBase:ASIC004058"/>
<gene>
    <name evidence="2" type="ORF">ZHAS_00004058</name>
</gene>
<evidence type="ECO:0000256" key="1">
    <source>
        <dbReference type="SAM" id="MobiDB-lite"/>
    </source>
</evidence>
<evidence type="ECO:0000313" key="3">
    <source>
        <dbReference type="EnsemblMetazoa" id="ASIC004058-PA"/>
    </source>
</evidence>
<dbReference type="Proteomes" id="UP000030765">
    <property type="component" value="Unassembled WGS sequence"/>
</dbReference>
<feature type="region of interest" description="Disordered" evidence="1">
    <location>
        <begin position="1"/>
        <end position="22"/>
    </location>
</feature>
<protein>
    <submittedName>
        <fullName evidence="2 3">EGF-like module-containing mucin-like hormone receptor-like 3-like protein</fullName>
    </submittedName>
</protein>
<proteinExistence type="predicted"/>
<evidence type="ECO:0000313" key="2">
    <source>
        <dbReference type="EMBL" id="KFB36890.1"/>
    </source>
</evidence>
<keyword evidence="2" id="KW-0675">Receptor</keyword>
<dbReference type="AlphaFoldDB" id="A0A084VFZ6"/>
<keyword evidence="4" id="KW-1185">Reference proteome</keyword>
<dbReference type="EnsemblMetazoa" id="ASIC004058-RA">
    <property type="protein sequence ID" value="ASIC004058-PA"/>
    <property type="gene ID" value="ASIC004058"/>
</dbReference>
<name>A0A084VFZ6_ANOSI</name>
<sequence length="114" mass="12492">MASKIPTPLRPEPPFSPPPATAEEDVVDLTTMAHEPSRVTVFVLPFGVPRQGLATDRSLAREHRNVCVDCGSAVPPVLYGTANKRWLHLQVSFILGIFGGGWTVRSRNFRVRSG</sequence>